<dbReference type="Proteomes" id="UP000076761">
    <property type="component" value="Unassembled WGS sequence"/>
</dbReference>
<dbReference type="InterPro" id="IPR019452">
    <property type="entry name" value="VPS39/TGF_beta_rcpt-assoc_1"/>
</dbReference>
<feature type="compositionally biased region" description="Basic and acidic residues" evidence="1">
    <location>
        <begin position="685"/>
        <end position="703"/>
    </location>
</feature>
<evidence type="ECO:0000313" key="3">
    <source>
        <dbReference type="EMBL" id="KZT24873.1"/>
    </source>
</evidence>
<gene>
    <name evidence="3" type="ORF">NEOLEDRAFT_1134568</name>
</gene>
<feature type="region of interest" description="Disordered" evidence="1">
    <location>
        <begin position="674"/>
        <end position="703"/>
    </location>
</feature>
<dbReference type="EMBL" id="KV425575">
    <property type="protein sequence ID" value="KZT24873.1"/>
    <property type="molecule type" value="Genomic_DNA"/>
</dbReference>
<sequence>MNGRVSFPRSGILVLGPNTVQSLVPATLISQVESLLETHRIAEAVDLAEQQRKKLQSKLSADDDEVEELHYVFQLLGLRCFSETMFEDAGKYLLNGELDPRILVSYFPEYRGAMFAPDDAIDMFAGVAEHLPEEDSVADIIAQNLVRNYSPHLKPSTREARPTVELLDILKDEARRMLYTVLQAWQRKGRVENKGLAVMRKVKMVVDTALMKILAENGDTPGLQRMLDSPNDVVLDEVEPILIQSQQLNVLCKLYRQRGEEGKLLDAWAKLVEGQWTDEDLPDPLTTMFNYLSEKRDRALIQRWGVWIAARDPERGLKLLISRDAGKRAGKAEDDLVLLQRLRDASPVAAAQYLEHLVLQRRSTDRDLHQQLAMTCIDQVLSCMGDDNVTKLWRAKVSSYASSSSTSSSTSFLLYFTSTTPDSEHKRIRLKAILFLQGSNLYDPEPVKQRLAEHAKIFPLELAIVKGKLAHHREALSILIQTMHDSRSAESYCTLGGDVVTTRLALSIGEKHDLLLWASLLTGAVPGAKGRAPMAMARQQSADDETRKKLLGILLEVCMSGGESTLESTARLLNSQAMNLDVVDVISLIPPDWPLNLLSSFLARTFRRTLHSIHEGQIVKNISMGQNLEVAERTWMVIREQGAVIEEPVEDDEDDAHSEKAKIGEILNEKLGLHDQAPVDEIQVDAEKQRSGEEAPGRDESIS</sequence>
<evidence type="ECO:0000313" key="4">
    <source>
        <dbReference type="Proteomes" id="UP000076761"/>
    </source>
</evidence>
<name>A0A165SA74_9AGAM</name>
<accession>A0A165SA74</accession>
<dbReference type="FunCoup" id="A0A165SA74">
    <property type="interactions" value="60"/>
</dbReference>
<dbReference type="GO" id="GO:0005737">
    <property type="term" value="C:cytoplasm"/>
    <property type="evidence" value="ECO:0007669"/>
    <property type="project" value="TreeGrafter"/>
</dbReference>
<dbReference type="Pfam" id="PF10366">
    <property type="entry name" value="Vps39_1"/>
    <property type="match status" value="1"/>
</dbReference>
<protein>
    <recommendedName>
        <fullName evidence="2">Vacuolar sorting protein 39/Transforming growth factor beta receptor-associated domain-containing protein</fullName>
    </recommendedName>
</protein>
<dbReference type="PANTHER" id="PTHR12894">
    <property type="entry name" value="CNH DOMAIN CONTAINING"/>
    <property type="match status" value="1"/>
</dbReference>
<dbReference type="GO" id="GO:0006914">
    <property type="term" value="P:autophagy"/>
    <property type="evidence" value="ECO:0007669"/>
    <property type="project" value="TreeGrafter"/>
</dbReference>
<dbReference type="GO" id="GO:0016020">
    <property type="term" value="C:membrane"/>
    <property type="evidence" value="ECO:0007669"/>
    <property type="project" value="TreeGrafter"/>
</dbReference>
<reference evidence="3 4" key="1">
    <citation type="journal article" date="2016" name="Mol. Biol. Evol.">
        <title>Comparative Genomics of Early-Diverging Mushroom-Forming Fungi Provides Insights into the Origins of Lignocellulose Decay Capabilities.</title>
        <authorList>
            <person name="Nagy L.G."/>
            <person name="Riley R."/>
            <person name="Tritt A."/>
            <person name="Adam C."/>
            <person name="Daum C."/>
            <person name="Floudas D."/>
            <person name="Sun H."/>
            <person name="Yadav J.S."/>
            <person name="Pangilinan J."/>
            <person name="Larsson K.H."/>
            <person name="Matsuura K."/>
            <person name="Barry K."/>
            <person name="Labutti K."/>
            <person name="Kuo R."/>
            <person name="Ohm R.A."/>
            <person name="Bhattacharya S.S."/>
            <person name="Shirouzu T."/>
            <person name="Yoshinaga Y."/>
            <person name="Martin F.M."/>
            <person name="Grigoriev I.V."/>
            <person name="Hibbett D.S."/>
        </authorList>
    </citation>
    <scope>NUCLEOTIDE SEQUENCE [LARGE SCALE GENOMIC DNA]</scope>
    <source>
        <strain evidence="3 4">HHB14362 ss-1</strain>
    </source>
</reference>
<dbReference type="PANTHER" id="PTHR12894:SF27">
    <property type="entry name" value="TRANSFORMING GROWTH FACTOR-BETA RECEPTOR-ASSOCIATED PROTEIN 1"/>
    <property type="match status" value="1"/>
</dbReference>
<dbReference type="STRING" id="1314782.A0A165SA74"/>
<feature type="domain" description="Vacuolar sorting protein 39/Transforming growth factor beta receptor-associated" evidence="2">
    <location>
        <begin position="206"/>
        <end position="295"/>
    </location>
</feature>
<evidence type="ECO:0000259" key="2">
    <source>
        <dbReference type="Pfam" id="PF10366"/>
    </source>
</evidence>
<organism evidence="3 4">
    <name type="scientific">Neolentinus lepideus HHB14362 ss-1</name>
    <dbReference type="NCBI Taxonomy" id="1314782"/>
    <lineage>
        <taxon>Eukaryota</taxon>
        <taxon>Fungi</taxon>
        <taxon>Dikarya</taxon>
        <taxon>Basidiomycota</taxon>
        <taxon>Agaricomycotina</taxon>
        <taxon>Agaricomycetes</taxon>
        <taxon>Gloeophyllales</taxon>
        <taxon>Gloeophyllaceae</taxon>
        <taxon>Neolentinus</taxon>
    </lineage>
</organism>
<dbReference type="GO" id="GO:0034058">
    <property type="term" value="P:endosomal vesicle fusion"/>
    <property type="evidence" value="ECO:0007669"/>
    <property type="project" value="TreeGrafter"/>
</dbReference>
<evidence type="ECO:0000256" key="1">
    <source>
        <dbReference type="SAM" id="MobiDB-lite"/>
    </source>
</evidence>
<keyword evidence="4" id="KW-1185">Reference proteome</keyword>
<proteinExistence type="predicted"/>
<dbReference type="OrthoDB" id="10258882at2759"/>
<dbReference type="InterPro" id="IPR032914">
    <property type="entry name" value="Vam6/VPS39/TRAP1"/>
</dbReference>
<dbReference type="InParanoid" id="A0A165SA74"/>
<dbReference type="AlphaFoldDB" id="A0A165SA74"/>